<proteinExistence type="predicted"/>
<reference evidence="1" key="1">
    <citation type="submission" date="2020-12" db="EMBL/GenBank/DDBJ databases">
        <title>Comparative genomics of Clostridium perfringens reveals patterns of host-associated phylogenetic clades and virulence factors.</title>
        <authorList>
            <person name="Smith A.H."/>
            <person name="Geier R."/>
        </authorList>
    </citation>
    <scope>NUCLEOTIDE SEQUENCE</scope>
    <source>
        <strain evidence="1">CHD30677R</strain>
    </source>
</reference>
<comment type="caution">
    <text evidence="1">The sequence shown here is derived from an EMBL/GenBank/DDBJ whole genome shotgun (WGS) entry which is preliminary data.</text>
</comment>
<gene>
    <name evidence="1" type="ORF">JJB47_12410</name>
</gene>
<protein>
    <recommendedName>
        <fullName evidence="3">Replication protein</fullName>
    </recommendedName>
</protein>
<organism evidence="1 2">
    <name type="scientific">Clostridium perfringens</name>
    <dbReference type="NCBI Taxonomy" id="1502"/>
    <lineage>
        <taxon>Bacteria</taxon>
        <taxon>Bacillati</taxon>
        <taxon>Bacillota</taxon>
        <taxon>Clostridia</taxon>
        <taxon>Eubacteriales</taxon>
        <taxon>Clostridiaceae</taxon>
        <taxon>Clostridium</taxon>
    </lineage>
</organism>
<evidence type="ECO:0000313" key="1">
    <source>
        <dbReference type="EMBL" id="MBO3359576.1"/>
    </source>
</evidence>
<sequence>MTFNKVYGKSRIIKLRSEEAIIDGNTIQTPFLAPYRIKKNKETGALEPITSVNYQWETVENGVVVTRGVEVSGHGKLGVPTLKDKKVLRALQNIYIWSKVNDGVLELETDPKKVTEEDLMIDFKNIDNLAREMGYNKISGQQRKAIKESIERLVATTVFSTHQGGLYDAITKKYITNSKISYRYLESMKDYTVYDCENCLYLHGCNKNHENCMNEDKKTDVTKIKMSMFTYLNIAHNYRLYYNKDNANMIRNLIAEDIYLISRKWLGNGSVSKANIKKYIERIPMETKKEYHKKQAIKEAVENLNSYDFVEAYVENDIVTVKHLDKIPSKRNNKNKDKIPSDVSDTTYMKDRFLTYVDIIEGLKGLRLEESEINNIFGDLQRIEYIKALLRYVYLHIKYNPKTNGKDYFLNCFNKNIDIDKKYYTKTE</sequence>
<evidence type="ECO:0000313" key="2">
    <source>
        <dbReference type="Proteomes" id="UP000668068"/>
    </source>
</evidence>
<dbReference type="Proteomes" id="UP000668068">
    <property type="component" value="Unassembled WGS sequence"/>
</dbReference>
<dbReference type="AlphaFoldDB" id="A0AAW4J6B0"/>
<dbReference type="EMBL" id="JAENQP010000007">
    <property type="protein sequence ID" value="MBO3359576.1"/>
    <property type="molecule type" value="Genomic_DNA"/>
</dbReference>
<name>A0AAW4J6B0_CLOPF</name>
<dbReference type="RefSeq" id="WP_208341020.1">
    <property type="nucleotide sequence ID" value="NZ_JAENQO010000007.1"/>
</dbReference>
<accession>A0AAW4J6B0</accession>
<evidence type="ECO:0008006" key="3">
    <source>
        <dbReference type="Google" id="ProtNLM"/>
    </source>
</evidence>